<comment type="caution">
    <text evidence="2">The sequence shown here is derived from an EMBL/GenBank/DDBJ whole genome shotgun (WGS) entry which is preliminary data.</text>
</comment>
<dbReference type="Pfam" id="PF12804">
    <property type="entry name" value="NTP_transf_3"/>
    <property type="match status" value="1"/>
</dbReference>
<dbReference type="InterPro" id="IPR036388">
    <property type="entry name" value="WH-like_DNA-bd_sf"/>
</dbReference>
<gene>
    <name evidence="2" type="ORF">H6A19_07160</name>
</gene>
<dbReference type="InterPro" id="IPR036390">
    <property type="entry name" value="WH_DNA-bd_sf"/>
</dbReference>
<dbReference type="PANTHER" id="PTHR30432">
    <property type="entry name" value="TRANSCRIPTIONAL REGULATOR MODE"/>
    <property type="match status" value="1"/>
</dbReference>
<keyword evidence="2" id="KW-0808">Transferase</keyword>
<dbReference type="Gene3D" id="1.10.10.10">
    <property type="entry name" value="Winged helix-like DNA-binding domain superfamily/Winged helix DNA-binding domain"/>
    <property type="match status" value="1"/>
</dbReference>
<feature type="domain" description="MobA-like NTP transferase" evidence="1">
    <location>
        <begin position="27"/>
        <end position="166"/>
    </location>
</feature>
<dbReference type="InterPro" id="IPR025877">
    <property type="entry name" value="MobA-like_NTP_Trfase"/>
</dbReference>
<accession>A0ABS2FFP6</accession>
<dbReference type="GO" id="GO:0016740">
    <property type="term" value="F:transferase activity"/>
    <property type="evidence" value="ECO:0007669"/>
    <property type="project" value="UniProtKB-KW"/>
</dbReference>
<reference evidence="2 3" key="1">
    <citation type="journal article" date="2021" name="Sci. Rep.">
        <title>The distribution of antibiotic resistance genes in chicken gut microbiota commensals.</title>
        <authorList>
            <person name="Juricova H."/>
            <person name="Matiasovicova J."/>
            <person name="Kubasova T."/>
            <person name="Cejkova D."/>
            <person name="Rychlik I."/>
        </authorList>
    </citation>
    <scope>NUCLEOTIDE SEQUENCE [LARGE SCALE GENOMIC DNA]</scope>
    <source>
        <strain evidence="2 3">An435</strain>
    </source>
</reference>
<evidence type="ECO:0000313" key="3">
    <source>
        <dbReference type="Proteomes" id="UP000767334"/>
    </source>
</evidence>
<name>A0ABS2FFP6_9CLOT</name>
<dbReference type="PANTHER" id="PTHR30432:SF1">
    <property type="entry name" value="DNA-BINDING TRANSCRIPTIONAL DUAL REGULATOR MODE"/>
    <property type="match status" value="1"/>
</dbReference>
<dbReference type="Gene3D" id="3.90.550.10">
    <property type="entry name" value="Spore Coat Polysaccharide Biosynthesis Protein SpsA, Chain A"/>
    <property type="match status" value="1"/>
</dbReference>
<proteinExistence type="predicted"/>
<organism evidence="2 3">
    <name type="scientific">Clostridium saudiense</name>
    <dbReference type="NCBI Taxonomy" id="1414720"/>
    <lineage>
        <taxon>Bacteria</taxon>
        <taxon>Bacillati</taxon>
        <taxon>Bacillota</taxon>
        <taxon>Clostridia</taxon>
        <taxon>Eubacteriales</taxon>
        <taxon>Clostridiaceae</taxon>
        <taxon>Clostridium</taxon>
    </lineage>
</organism>
<protein>
    <submittedName>
        <fullName evidence="2">NTP transferase domain-containing protein</fullName>
    </submittedName>
</protein>
<dbReference type="RefSeq" id="WP_148323399.1">
    <property type="nucleotide sequence ID" value="NZ_JACJLL010000034.1"/>
</dbReference>
<evidence type="ECO:0000259" key="1">
    <source>
        <dbReference type="Pfam" id="PF12804"/>
    </source>
</evidence>
<dbReference type="InterPro" id="IPR029044">
    <property type="entry name" value="Nucleotide-diphossugar_trans"/>
</dbReference>
<dbReference type="Proteomes" id="UP000767334">
    <property type="component" value="Unassembled WGS sequence"/>
</dbReference>
<sequence length="315" mass="36385">MLTNKKKVTGGVIAAVRKIFESDKSEPLLKVGSISVIKRIVLTFQRAGVYPIVVVTGYESYEIERDLASFGVIFLKNENYENSQMFDYAKIGLNYLKDKCDQIIFNPANIPMFTSRTIENMLNYNEKVVSPSYNGKSGHPILIASELIPEILEYDGDMGMRGAIQKIGVERKWVDVEDEGILHNTDDINRLDNLLEKHNDDIMHSFIKISIEKESLFFDSRTKLLLFLIQDTHSVRNACRQMALSYSKAWNMINYMEKQLGYEVVERKHGGKNGGKTYLTKEGTEFLEKYEVFEENIRQFAKNEFDRLFNLRELL</sequence>
<keyword evidence="3" id="KW-1185">Reference proteome</keyword>
<dbReference type="InterPro" id="IPR051815">
    <property type="entry name" value="Molybdate_resp_trans_reg"/>
</dbReference>
<evidence type="ECO:0000313" key="2">
    <source>
        <dbReference type="EMBL" id="MBM6819117.1"/>
    </source>
</evidence>
<dbReference type="EMBL" id="JACJLL010000034">
    <property type="protein sequence ID" value="MBM6819117.1"/>
    <property type="molecule type" value="Genomic_DNA"/>
</dbReference>
<dbReference type="SUPFAM" id="SSF53448">
    <property type="entry name" value="Nucleotide-diphospho-sugar transferases"/>
    <property type="match status" value="1"/>
</dbReference>
<dbReference type="SUPFAM" id="SSF46785">
    <property type="entry name" value="Winged helix' DNA-binding domain"/>
    <property type="match status" value="1"/>
</dbReference>